<organism evidence="1 2">
    <name type="scientific">Elysia marginata</name>
    <dbReference type="NCBI Taxonomy" id="1093978"/>
    <lineage>
        <taxon>Eukaryota</taxon>
        <taxon>Metazoa</taxon>
        <taxon>Spiralia</taxon>
        <taxon>Lophotrochozoa</taxon>
        <taxon>Mollusca</taxon>
        <taxon>Gastropoda</taxon>
        <taxon>Heterobranchia</taxon>
        <taxon>Euthyneura</taxon>
        <taxon>Panpulmonata</taxon>
        <taxon>Sacoglossa</taxon>
        <taxon>Placobranchoidea</taxon>
        <taxon>Plakobranchidae</taxon>
        <taxon>Elysia</taxon>
    </lineage>
</organism>
<dbReference type="EMBL" id="BMAT01010524">
    <property type="protein sequence ID" value="GFS27453.1"/>
    <property type="molecule type" value="Genomic_DNA"/>
</dbReference>
<dbReference type="AlphaFoldDB" id="A0AAV4JXC5"/>
<evidence type="ECO:0000313" key="2">
    <source>
        <dbReference type="Proteomes" id="UP000762676"/>
    </source>
</evidence>
<proteinExistence type="predicted"/>
<evidence type="ECO:0000313" key="1">
    <source>
        <dbReference type="EMBL" id="GFS27453.1"/>
    </source>
</evidence>
<dbReference type="Proteomes" id="UP000762676">
    <property type="component" value="Unassembled WGS sequence"/>
</dbReference>
<protein>
    <recommendedName>
        <fullName evidence="3">Secreted protein</fullName>
    </recommendedName>
</protein>
<gene>
    <name evidence="1" type="ORF">ElyMa_005270800</name>
</gene>
<reference evidence="1 2" key="1">
    <citation type="journal article" date="2021" name="Elife">
        <title>Chloroplast acquisition without the gene transfer in kleptoplastic sea slugs, Plakobranchus ocellatus.</title>
        <authorList>
            <person name="Maeda T."/>
            <person name="Takahashi S."/>
            <person name="Yoshida T."/>
            <person name="Shimamura S."/>
            <person name="Takaki Y."/>
            <person name="Nagai Y."/>
            <person name="Toyoda A."/>
            <person name="Suzuki Y."/>
            <person name="Arimoto A."/>
            <person name="Ishii H."/>
            <person name="Satoh N."/>
            <person name="Nishiyama T."/>
            <person name="Hasebe M."/>
            <person name="Maruyama T."/>
            <person name="Minagawa J."/>
            <person name="Obokata J."/>
            <person name="Shigenobu S."/>
        </authorList>
    </citation>
    <scope>NUCLEOTIDE SEQUENCE [LARGE SCALE GENOMIC DNA]</scope>
</reference>
<keyword evidence="2" id="KW-1185">Reference proteome</keyword>
<comment type="caution">
    <text evidence="1">The sequence shown here is derived from an EMBL/GenBank/DDBJ whole genome shotgun (WGS) entry which is preliminary data.</text>
</comment>
<accession>A0AAV4JXC5</accession>
<evidence type="ECO:0008006" key="3">
    <source>
        <dbReference type="Google" id="ProtNLM"/>
    </source>
</evidence>
<name>A0AAV4JXC5_9GAST</name>
<sequence length="94" mass="10823">MLRKKACGMIIWCELIPLFSSTSRFSQAPSVLVDARRTMSISPPLQQLRDAGTGMENALPTDMRRFPNIDYRTSDYRSRRYSAKIMLFIVTQNC</sequence>